<evidence type="ECO:0000313" key="2">
    <source>
        <dbReference type="EMBL" id="QQT02323.1"/>
    </source>
</evidence>
<evidence type="ECO:0000313" key="3">
    <source>
        <dbReference type="Proteomes" id="UP000595254"/>
    </source>
</evidence>
<proteinExistence type="predicted"/>
<accession>A0A974S2A0</accession>
<dbReference type="AlphaFoldDB" id="A0A974S2A0"/>
<dbReference type="KEGG" id="ppsr:I6J18_11080"/>
<keyword evidence="3" id="KW-1185">Reference proteome</keyword>
<name>A0A974S2A0_PERPY</name>
<organism evidence="2 3">
    <name type="scientific">Peribacillus psychrosaccharolyticus</name>
    <name type="common">Bacillus psychrosaccharolyticus</name>
    <dbReference type="NCBI Taxonomy" id="1407"/>
    <lineage>
        <taxon>Bacteria</taxon>
        <taxon>Bacillati</taxon>
        <taxon>Bacillota</taxon>
        <taxon>Bacilli</taxon>
        <taxon>Bacillales</taxon>
        <taxon>Bacillaceae</taxon>
        <taxon>Peribacillus</taxon>
    </lineage>
</organism>
<gene>
    <name evidence="2" type="ORF">I6J18_11080</name>
</gene>
<protein>
    <submittedName>
        <fullName evidence="2">Uncharacterized protein</fullName>
    </submittedName>
</protein>
<dbReference type="Proteomes" id="UP000595254">
    <property type="component" value="Chromosome"/>
</dbReference>
<sequence>MRNPDNKQNQPVSKRGENGARVRSKTKKKAAANSIKIPVRPEIFLYFFKDQDFDGINNVEVAFTDDTAIISGTANKLLMTINFTFEVKPIEVTDRKVIFKVINMTPVNQDWIKKAIFKKSTFLTYNQGKVIMDLNAFEPVRQFPFGTFTLCEIKDDILWIGINL</sequence>
<evidence type="ECO:0000256" key="1">
    <source>
        <dbReference type="SAM" id="MobiDB-lite"/>
    </source>
</evidence>
<feature type="compositionally biased region" description="Polar residues" evidence="1">
    <location>
        <begin position="1"/>
        <end position="12"/>
    </location>
</feature>
<dbReference type="EMBL" id="CP068053">
    <property type="protein sequence ID" value="QQT02323.1"/>
    <property type="molecule type" value="Genomic_DNA"/>
</dbReference>
<feature type="region of interest" description="Disordered" evidence="1">
    <location>
        <begin position="1"/>
        <end position="29"/>
    </location>
</feature>
<reference evidence="2 3" key="1">
    <citation type="submission" date="2021-01" db="EMBL/GenBank/DDBJ databases">
        <title>FDA dAtabase for Regulatory Grade micrObial Sequences (FDA-ARGOS): Supporting development and validation of Infectious Disease Dx tests.</title>
        <authorList>
            <person name="Nelson B."/>
            <person name="Plummer A."/>
            <person name="Tallon L."/>
            <person name="Sadzewicz L."/>
            <person name="Zhao X."/>
            <person name="Boylan J."/>
            <person name="Ott S."/>
            <person name="Bowen H."/>
            <person name="Vavikolanu K."/>
            <person name="Mehta A."/>
            <person name="Aluvathingal J."/>
            <person name="Nadendla S."/>
            <person name="Myers T."/>
            <person name="Yan Y."/>
            <person name="Sichtig H."/>
        </authorList>
    </citation>
    <scope>NUCLEOTIDE SEQUENCE [LARGE SCALE GENOMIC DNA]</scope>
    <source>
        <strain evidence="2 3">FDAARGOS_1161</strain>
    </source>
</reference>
<dbReference type="RefSeq" id="WP_040376310.1">
    <property type="nucleotide sequence ID" value="NZ_CP068053.1"/>
</dbReference>